<comment type="caution">
    <text evidence="1">The sequence shown here is derived from an EMBL/GenBank/DDBJ whole genome shotgun (WGS) entry which is preliminary data.</text>
</comment>
<name>A0ABD2MNJ2_9CUCU</name>
<gene>
    <name evidence="1" type="ORF">HHI36_007052</name>
</gene>
<proteinExistence type="predicted"/>
<evidence type="ECO:0000313" key="2">
    <source>
        <dbReference type="Proteomes" id="UP001516400"/>
    </source>
</evidence>
<dbReference type="EMBL" id="JABFTP020000021">
    <property type="protein sequence ID" value="KAL3267914.1"/>
    <property type="molecule type" value="Genomic_DNA"/>
</dbReference>
<reference evidence="1 2" key="1">
    <citation type="journal article" date="2021" name="BMC Biol.">
        <title>Horizontally acquired antibacterial genes associated with adaptive radiation of ladybird beetles.</title>
        <authorList>
            <person name="Li H.S."/>
            <person name="Tang X.F."/>
            <person name="Huang Y.H."/>
            <person name="Xu Z.Y."/>
            <person name="Chen M.L."/>
            <person name="Du X.Y."/>
            <person name="Qiu B.Y."/>
            <person name="Chen P.T."/>
            <person name="Zhang W."/>
            <person name="Slipinski A."/>
            <person name="Escalona H.E."/>
            <person name="Waterhouse R.M."/>
            <person name="Zwick A."/>
            <person name="Pang H."/>
        </authorList>
    </citation>
    <scope>NUCLEOTIDE SEQUENCE [LARGE SCALE GENOMIC DNA]</scope>
    <source>
        <strain evidence="1">SYSU2018</strain>
    </source>
</reference>
<organism evidence="1 2">
    <name type="scientific">Cryptolaemus montrouzieri</name>
    <dbReference type="NCBI Taxonomy" id="559131"/>
    <lineage>
        <taxon>Eukaryota</taxon>
        <taxon>Metazoa</taxon>
        <taxon>Ecdysozoa</taxon>
        <taxon>Arthropoda</taxon>
        <taxon>Hexapoda</taxon>
        <taxon>Insecta</taxon>
        <taxon>Pterygota</taxon>
        <taxon>Neoptera</taxon>
        <taxon>Endopterygota</taxon>
        <taxon>Coleoptera</taxon>
        <taxon>Polyphaga</taxon>
        <taxon>Cucujiformia</taxon>
        <taxon>Coccinelloidea</taxon>
        <taxon>Coccinellidae</taxon>
        <taxon>Scymninae</taxon>
        <taxon>Scymnini</taxon>
        <taxon>Cryptolaemus</taxon>
    </lineage>
</organism>
<evidence type="ECO:0000313" key="1">
    <source>
        <dbReference type="EMBL" id="KAL3267914.1"/>
    </source>
</evidence>
<sequence length="79" mass="8951">MKRAPVTFDKQVKDLIKPVYETLASDDLFKRCLGGNNKSLCMEFCSEVCFYWKNDLLSATLTVACIVNEGVQPVLKIME</sequence>
<protein>
    <submittedName>
        <fullName evidence="1">Uncharacterized protein</fullName>
    </submittedName>
</protein>
<keyword evidence="2" id="KW-1185">Reference proteome</keyword>
<accession>A0ABD2MNJ2</accession>
<feature type="non-terminal residue" evidence="1">
    <location>
        <position position="79"/>
    </location>
</feature>
<dbReference type="Proteomes" id="UP001516400">
    <property type="component" value="Unassembled WGS sequence"/>
</dbReference>
<dbReference type="AlphaFoldDB" id="A0ABD2MNJ2"/>